<dbReference type="RefSeq" id="WP_139628341.1">
    <property type="nucleotide sequence ID" value="NZ_VDLX02000001.1"/>
</dbReference>
<dbReference type="EMBL" id="VDLX02000001">
    <property type="protein sequence ID" value="KAB8197658.1"/>
    <property type="molecule type" value="Genomic_DNA"/>
</dbReference>
<reference evidence="1 2" key="1">
    <citation type="submission" date="2019-10" db="EMBL/GenBank/DDBJ databases">
        <title>Nonomuraea sp. nov., isolated from Phyllanthus amarus.</title>
        <authorList>
            <person name="Klykleung N."/>
            <person name="Tanasupawat S."/>
        </authorList>
    </citation>
    <scope>NUCLEOTIDE SEQUENCE [LARGE SCALE GENOMIC DNA]</scope>
    <source>
        <strain evidence="1 2">PA1-10</strain>
    </source>
</reference>
<keyword evidence="2" id="KW-1185">Reference proteome</keyword>
<evidence type="ECO:0000313" key="2">
    <source>
        <dbReference type="Proteomes" id="UP000312512"/>
    </source>
</evidence>
<sequence length="188" mass="21014">MSWSLSRLKPREPELLDATFLSVGRALYLANEFESKCQFVLRISNLIAIVQDDPVLGLQEALSSLPSDKMLGPTLMDLTQRALGGFSSQDIDVLDRARKARNFIAHEGAAIGPMWAVKSDRILDHTIRLRAAVADLAHGDNLISQWCHGIEEPKEPLPRFFIEAYPSMIDNWVFGHFGELLDVLNSDV</sequence>
<comment type="caution">
    <text evidence="1">The sequence shown here is derived from an EMBL/GenBank/DDBJ whole genome shotgun (WGS) entry which is preliminary data.</text>
</comment>
<name>A0A5C4WVP0_9ACTN</name>
<dbReference type="OrthoDB" id="4189613at2"/>
<evidence type="ECO:0000313" key="1">
    <source>
        <dbReference type="EMBL" id="KAB8197658.1"/>
    </source>
</evidence>
<evidence type="ECO:0008006" key="3">
    <source>
        <dbReference type="Google" id="ProtNLM"/>
    </source>
</evidence>
<dbReference type="AlphaFoldDB" id="A0A5C4WVP0"/>
<dbReference type="Proteomes" id="UP000312512">
    <property type="component" value="Unassembled WGS sequence"/>
</dbReference>
<gene>
    <name evidence="1" type="ORF">FH608_003755</name>
</gene>
<proteinExistence type="predicted"/>
<protein>
    <recommendedName>
        <fullName evidence="3">RiboL-PSP-HEPN domain-containing protein</fullName>
    </recommendedName>
</protein>
<accession>A0A5C4WVP0</accession>
<organism evidence="1 2">
    <name type="scientific">Nonomuraea phyllanthi</name>
    <dbReference type="NCBI Taxonomy" id="2219224"/>
    <lineage>
        <taxon>Bacteria</taxon>
        <taxon>Bacillati</taxon>
        <taxon>Actinomycetota</taxon>
        <taxon>Actinomycetes</taxon>
        <taxon>Streptosporangiales</taxon>
        <taxon>Streptosporangiaceae</taxon>
        <taxon>Nonomuraea</taxon>
    </lineage>
</organism>